<evidence type="ECO:0000313" key="2">
    <source>
        <dbReference type="Proteomes" id="UP001299235"/>
    </source>
</evidence>
<dbReference type="Proteomes" id="UP001299235">
    <property type="component" value="Unassembled WGS sequence"/>
</dbReference>
<dbReference type="RefSeq" id="WP_248835772.1">
    <property type="nucleotide sequence ID" value="NZ_JAJEQE010000045.1"/>
</dbReference>
<name>A0ABS8EY57_9FIRM</name>
<dbReference type="InterPro" id="IPR011101">
    <property type="entry name" value="DUF5131"/>
</dbReference>
<organism evidence="1 2">
    <name type="scientific">Hominisplanchenecus faecis</name>
    <dbReference type="NCBI Taxonomy" id="2885351"/>
    <lineage>
        <taxon>Bacteria</taxon>
        <taxon>Bacillati</taxon>
        <taxon>Bacillota</taxon>
        <taxon>Clostridia</taxon>
        <taxon>Lachnospirales</taxon>
        <taxon>Lachnospiraceae</taxon>
        <taxon>Hominisplanchenecus</taxon>
    </lineage>
</organism>
<proteinExistence type="predicted"/>
<comment type="caution">
    <text evidence="1">The sequence shown here is derived from an EMBL/GenBank/DDBJ whole genome shotgun (WGS) entry which is preliminary data.</text>
</comment>
<sequence>MSICIKDQIQNMNIVIGCTVGCAYCYARNNVKHYHVTFEPLFDNPGSVDLSGINWIVVGTMTGAQSRKIHTEPEWAWSLTDQAHKLGIPVFMKEDLVPIIGDENMIQEMPEEFNKVLEVQRSW</sequence>
<dbReference type="EMBL" id="JAJEQE010000045">
    <property type="protein sequence ID" value="MCC2149859.1"/>
    <property type="molecule type" value="Genomic_DNA"/>
</dbReference>
<dbReference type="PROSITE" id="PS51257">
    <property type="entry name" value="PROKAR_LIPOPROTEIN"/>
    <property type="match status" value="1"/>
</dbReference>
<evidence type="ECO:0000313" key="1">
    <source>
        <dbReference type="EMBL" id="MCC2149859.1"/>
    </source>
</evidence>
<dbReference type="Pfam" id="PF07505">
    <property type="entry name" value="DUF5131"/>
    <property type="match status" value="1"/>
</dbReference>
<gene>
    <name evidence="1" type="ORF">LKD42_11450</name>
</gene>
<accession>A0ABS8EY57</accession>
<protein>
    <submittedName>
        <fullName evidence="1">DUF5131 family protein</fullName>
    </submittedName>
</protein>
<reference evidence="1 2" key="1">
    <citation type="submission" date="2021-10" db="EMBL/GenBank/DDBJ databases">
        <title>Anaerobic single-cell dispensing facilitates the cultivation of human gut bacteria.</title>
        <authorList>
            <person name="Afrizal A."/>
        </authorList>
    </citation>
    <scope>NUCLEOTIDE SEQUENCE [LARGE SCALE GENOMIC DNA]</scope>
    <source>
        <strain evidence="1 2">CLA-AA-H246</strain>
    </source>
</reference>
<keyword evidence="2" id="KW-1185">Reference proteome</keyword>